<dbReference type="STRING" id="1328760.A0A165JDR0"/>
<dbReference type="AlphaFoldDB" id="A0A165JDR0"/>
<dbReference type="Pfam" id="PF01876">
    <property type="entry name" value="RNase_P_p30"/>
    <property type="match status" value="1"/>
</dbReference>
<feature type="compositionally biased region" description="Polar residues" evidence="4">
    <location>
        <begin position="296"/>
        <end position="310"/>
    </location>
</feature>
<dbReference type="Gene3D" id="3.20.20.140">
    <property type="entry name" value="Metal-dependent hydrolases"/>
    <property type="match status" value="1"/>
</dbReference>
<dbReference type="OMA" id="CYGPGIT"/>
<keyword evidence="6" id="KW-1185">Reference proteome</keyword>
<accession>A0A165JDR0</accession>
<proteinExistence type="inferred from homology"/>
<name>A0A165JDR0_XYLHT</name>
<dbReference type="InterPro" id="IPR002738">
    <property type="entry name" value="RNase_P_p30"/>
</dbReference>
<feature type="region of interest" description="Disordered" evidence="4">
    <location>
        <begin position="239"/>
        <end position="310"/>
    </location>
</feature>
<dbReference type="EMBL" id="KV407454">
    <property type="protein sequence ID" value="KZF26104.1"/>
    <property type="molecule type" value="Genomic_DNA"/>
</dbReference>
<evidence type="ECO:0000256" key="2">
    <source>
        <dbReference type="ARBA" id="ARBA00007331"/>
    </source>
</evidence>
<reference evidence="5 6" key="1">
    <citation type="journal article" date="2016" name="Fungal Biol.">
        <title>The genome of Xylona heveae provides a window into fungal endophytism.</title>
        <authorList>
            <person name="Gazis R."/>
            <person name="Kuo A."/>
            <person name="Riley R."/>
            <person name="LaButti K."/>
            <person name="Lipzen A."/>
            <person name="Lin J."/>
            <person name="Amirebrahimi M."/>
            <person name="Hesse C.N."/>
            <person name="Spatafora J.W."/>
            <person name="Henrissat B."/>
            <person name="Hainaut M."/>
            <person name="Grigoriev I.V."/>
            <person name="Hibbett D.S."/>
        </authorList>
    </citation>
    <scope>NUCLEOTIDE SEQUENCE [LARGE SCALE GENOMIC DNA]</scope>
    <source>
        <strain evidence="5 6">TC161</strain>
    </source>
</reference>
<dbReference type="FunCoup" id="A0A165JDR0">
    <property type="interactions" value="642"/>
</dbReference>
<dbReference type="GO" id="GO:0003723">
    <property type="term" value="F:RNA binding"/>
    <property type="evidence" value="ECO:0007669"/>
    <property type="project" value="TreeGrafter"/>
</dbReference>
<evidence type="ECO:0000256" key="3">
    <source>
        <dbReference type="ARBA" id="ARBA00022694"/>
    </source>
</evidence>
<dbReference type="GO" id="GO:0000447">
    <property type="term" value="P:endonucleolytic cleavage in ITS1 to separate SSU-rRNA from 5.8S rRNA and LSU-rRNA from tricistronic rRNA transcript (SSU-rRNA, 5.8S rRNA, LSU-rRNA)"/>
    <property type="evidence" value="ECO:0007669"/>
    <property type="project" value="EnsemblFungi"/>
</dbReference>
<dbReference type="GO" id="GO:0008033">
    <property type="term" value="P:tRNA processing"/>
    <property type="evidence" value="ECO:0007669"/>
    <property type="project" value="UniProtKB-KW"/>
</dbReference>
<feature type="compositionally biased region" description="Low complexity" evidence="4">
    <location>
        <begin position="263"/>
        <end position="278"/>
    </location>
</feature>
<dbReference type="Proteomes" id="UP000076632">
    <property type="component" value="Unassembled WGS sequence"/>
</dbReference>
<dbReference type="GO" id="GO:0005655">
    <property type="term" value="C:nucleolar ribonuclease P complex"/>
    <property type="evidence" value="ECO:0007669"/>
    <property type="project" value="TreeGrafter"/>
</dbReference>
<dbReference type="PANTHER" id="PTHR13031">
    <property type="entry name" value="RIBONUCLEASE P SUBUNIT P30"/>
    <property type="match status" value="1"/>
</dbReference>
<dbReference type="RefSeq" id="XP_018191659.1">
    <property type="nucleotide sequence ID" value="XM_018331450.1"/>
</dbReference>
<evidence type="ECO:0000313" key="5">
    <source>
        <dbReference type="EMBL" id="KZF26104.1"/>
    </source>
</evidence>
<organism evidence="5 6">
    <name type="scientific">Xylona heveae (strain CBS 132557 / TC161)</name>
    <dbReference type="NCBI Taxonomy" id="1328760"/>
    <lineage>
        <taxon>Eukaryota</taxon>
        <taxon>Fungi</taxon>
        <taxon>Dikarya</taxon>
        <taxon>Ascomycota</taxon>
        <taxon>Pezizomycotina</taxon>
        <taxon>Xylonomycetes</taxon>
        <taxon>Xylonales</taxon>
        <taxon>Xylonaceae</taxon>
        <taxon>Xylona</taxon>
    </lineage>
</organism>
<sequence length="310" mass="33984">MFYDLNVPWSADDPEVPRTLSFLHELGYNEVALTHTLSGKIPADVTCPIPKELPFSTPEDLTIHRRCTLVLSDPSQNHRLSALSNSYDILALRPTTDKCLQQACQTLECDLISLDLTVRHPFHFKFKTLSSALQRGIKFELCYSPGILAVDNNARRNLISNAIQIIRATRARGLVISSGATRSVGCRGPWDVINLAAVWGLGQEKGRDAVGREARSVVVAAQMKRRSYKGVIDVVDAGEKRAPKDQKNKKDGAQKRKADALQGGEAEAAKLAKPAPALSKREQKRQAKKAKLDATVGNNPIQQVTETAKG</sequence>
<comment type="similarity">
    <text evidence="2">Belongs to the eukaryotic/archaeal RNase P protein component 3 family.</text>
</comment>
<dbReference type="GeneID" id="28896587"/>
<dbReference type="OrthoDB" id="17948at2759"/>
<dbReference type="InParanoid" id="A0A165JDR0"/>
<keyword evidence="3" id="KW-0819">tRNA processing</keyword>
<protein>
    <submittedName>
        <fullName evidence="5">PHP domain-like protein</fullName>
    </submittedName>
</protein>
<feature type="compositionally biased region" description="Basic and acidic residues" evidence="4">
    <location>
        <begin position="239"/>
        <end position="259"/>
    </location>
</feature>
<gene>
    <name evidence="5" type="ORF">L228DRAFT_242509</name>
</gene>
<dbReference type="PANTHER" id="PTHR13031:SF0">
    <property type="entry name" value="RIBONUCLEASE P PROTEIN SUBUNIT P30"/>
    <property type="match status" value="1"/>
</dbReference>
<dbReference type="InterPro" id="IPR016195">
    <property type="entry name" value="Pol/histidinol_Pase-like"/>
</dbReference>
<evidence type="ECO:0000313" key="6">
    <source>
        <dbReference type="Proteomes" id="UP000076632"/>
    </source>
</evidence>
<evidence type="ECO:0000256" key="1">
    <source>
        <dbReference type="ARBA" id="ARBA00004123"/>
    </source>
</evidence>
<dbReference type="SUPFAM" id="SSF89550">
    <property type="entry name" value="PHP domain-like"/>
    <property type="match status" value="1"/>
</dbReference>
<comment type="subcellular location">
    <subcellularLocation>
        <location evidence="1">Nucleus</location>
    </subcellularLocation>
</comment>
<evidence type="ECO:0000256" key="4">
    <source>
        <dbReference type="SAM" id="MobiDB-lite"/>
    </source>
</evidence>